<evidence type="ECO:0000313" key="2">
    <source>
        <dbReference type="EMBL" id="KAK3799539.1"/>
    </source>
</evidence>
<sequence>MNNTTDGGLNTSATPGPPPEYKNALQAVYISHSVFIALGTSLNLWLFFSIVTSKDLRERFRNQLICNMAVLHLTESLIKSPVIIALILKTLSGETIKQPCHFIATITNTERIQSFIVDWLLVFLVVLFLAQVLDFNLANKLTPLGLRIGKVVLHVLPWLAALVVTPSLVYFYQGGSSCLSAPYLSHYVFTAINTVTPIILSILLLILATTISCLRRQAWASTMSAHLIIAPHNVDNCFAYIIAVVTSATCEVCNIAFYMYLKINMTFLGVGFEAAGIILSDSRVIFMVLPWLLLSDVRDRLKTWRPWYHPTSGIDLTVAYGKEV</sequence>
<feature type="transmembrane region" description="Helical" evidence="1">
    <location>
        <begin position="267"/>
        <end position="294"/>
    </location>
</feature>
<name>A0AAE1B460_9GAST</name>
<dbReference type="Proteomes" id="UP001283361">
    <property type="component" value="Unassembled WGS sequence"/>
</dbReference>
<evidence type="ECO:0000256" key="1">
    <source>
        <dbReference type="SAM" id="Phobius"/>
    </source>
</evidence>
<comment type="caution">
    <text evidence="2">The sequence shown here is derived from an EMBL/GenBank/DDBJ whole genome shotgun (WGS) entry which is preliminary data.</text>
</comment>
<dbReference type="EMBL" id="JAWDGP010000556">
    <property type="protein sequence ID" value="KAK3799539.1"/>
    <property type="molecule type" value="Genomic_DNA"/>
</dbReference>
<keyword evidence="1" id="KW-0812">Transmembrane</keyword>
<gene>
    <name evidence="2" type="ORF">RRG08_052723</name>
</gene>
<organism evidence="2 3">
    <name type="scientific">Elysia crispata</name>
    <name type="common">lettuce slug</name>
    <dbReference type="NCBI Taxonomy" id="231223"/>
    <lineage>
        <taxon>Eukaryota</taxon>
        <taxon>Metazoa</taxon>
        <taxon>Spiralia</taxon>
        <taxon>Lophotrochozoa</taxon>
        <taxon>Mollusca</taxon>
        <taxon>Gastropoda</taxon>
        <taxon>Heterobranchia</taxon>
        <taxon>Euthyneura</taxon>
        <taxon>Panpulmonata</taxon>
        <taxon>Sacoglossa</taxon>
        <taxon>Placobranchoidea</taxon>
        <taxon>Plakobranchidae</taxon>
        <taxon>Elysia</taxon>
    </lineage>
</organism>
<feature type="transmembrane region" description="Helical" evidence="1">
    <location>
        <begin position="29"/>
        <end position="52"/>
    </location>
</feature>
<dbReference type="AlphaFoldDB" id="A0AAE1B460"/>
<feature type="transmembrane region" description="Helical" evidence="1">
    <location>
        <begin position="119"/>
        <end position="139"/>
    </location>
</feature>
<evidence type="ECO:0000313" key="3">
    <source>
        <dbReference type="Proteomes" id="UP001283361"/>
    </source>
</evidence>
<keyword evidence="1" id="KW-1133">Transmembrane helix</keyword>
<feature type="transmembrane region" description="Helical" evidence="1">
    <location>
        <begin position="184"/>
        <end position="207"/>
    </location>
</feature>
<feature type="transmembrane region" description="Helical" evidence="1">
    <location>
        <begin position="64"/>
        <end position="88"/>
    </location>
</feature>
<keyword evidence="3" id="KW-1185">Reference proteome</keyword>
<keyword evidence="1" id="KW-0472">Membrane</keyword>
<protein>
    <recommendedName>
        <fullName evidence="4">G-protein coupled receptors family 1 profile domain-containing protein</fullName>
    </recommendedName>
</protein>
<proteinExistence type="predicted"/>
<feature type="transmembrane region" description="Helical" evidence="1">
    <location>
        <begin position="237"/>
        <end position="261"/>
    </location>
</feature>
<evidence type="ECO:0008006" key="4">
    <source>
        <dbReference type="Google" id="ProtNLM"/>
    </source>
</evidence>
<feature type="transmembrane region" description="Helical" evidence="1">
    <location>
        <begin position="151"/>
        <end position="172"/>
    </location>
</feature>
<reference evidence="2" key="1">
    <citation type="journal article" date="2023" name="G3 (Bethesda)">
        <title>A reference genome for the long-term kleptoplast-retaining sea slug Elysia crispata morphotype clarki.</title>
        <authorList>
            <person name="Eastman K.E."/>
            <person name="Pendleton A.L."/>
            <person name="Shaikh M.A."/>
            <person name="Suttiyut T."/>
            <person name="Ogas R."/>
            <person name="Tomko P."/>
            <person name="Gavelis G."/>
            <person name="Widhalm J.R."/>
            <person name="Wisecaver J.H."/>
        </authorList>
    </citation>
    <scope>NUCLEOTIDE SEQUENCE</scope>
    <source>
        <strain evidence="2">ECLA1</strain>
    </source>
</reference>
<accession>A0AAE1B460</accession>